<gene>
    <name evidence="4" type="ORF">RMCT_1200</name>
</gene>
<dbReference type="RefSeq" id="WP_040547428.1">
    <property type="nucleotide sequence ID" value="NZ_BCTB01000005.1"/>
</dbReference>
<dbReference type="STRING" id="1797.RMCT_1200"/>
<feature type="domain" description="NADH:flavin oxidoreductase/NADH oxidase N-terminal" evidence="3">
    <location>
        <begin position="6"/>
        <end position="318"/>
    </location>
</feature>
<dbReference type="PANTHER" id="PTHR43656:SF2">
    <property type="entry name" value="BINDING OXIDOREDUCTASE, PUTATIVE (AFU_ORTHOLOGUE AFUA_2G08260)-RELATED"/>
    <property type="match status" value="1"/>
</dbReference>
<keyword evidence="1" id="KW-0285">Flavoprotein</keyword>
<keyword evidence="2" id="KW-0560">Oxidoreductase</keyword>
<protein>
    <submittedName>
        <fullName evidence="4">NADH:flavin oxidoreductase</fullName>
    </submittedName>
</protein>
<accession>A0A117ILU9</accession>
<evidence type="ECO:0000313" key="4">
    <source>
        <dbReference type="EMBL" id="GAT14229.1"/>
    </source>
</evidence>
<evidence type="ECO:0000259" key="3">
    <source>
        <dbReference type="Pfam" id="PF00724"/>
    </source>
</evidence>
<dbReference type="InterPro" id="IPR051799">
    <property type="entry name" value="NADH_flavin_oxidoreductase"/>
</dbReference>
<sequence>MTDLSAPLRFAHGPTWRNRLALAPLTNMQSNADGTLHDDEHHWLVRRAEGGFAMVMTCAAHVSQAGQAFPGQLGVWHDRHLPGLTRLAAGIRAAGAVATVQLHHGGRRAEARLTGLPVVAPWDDPDKGVTALTTAQVEQVVQDFVDAAVRAEKAGFDGAEIHGAHGYLVAQFLDVRHNHRTDRYGGSPENRFRIVHEIIAGIRAATSPDFQLGLRLSPERYGIVLDEARALAGEVLADGQLDYLDLSLWDAFKEPYEEAHRGRRLIELFMDLPRGDTRVGVAGKITDAESARRCLDSGADFVLIGKAAIVHHDFARQVLADPAYRAAPLPVSAEHLAAEAVGPRFVDYLASNWDDFVSTG</sequence>
<dbReference type="Proteomes" id="UP000069654">
    <property type="component" value="Unassembled WGS sequence"/>
</dbReference>
<dbReference type="InterPro" id="IPR001155">
    <property type="entry name" value="OxRdtase_FMN_N"/>
</dbReference>
<dbReference type="PANTHER" id="PTHR43656">
    <property type="entry name" value="BINDING OXIDOREDUCTASE, PUTATIVE (AFU_ORTHOLOGUE AFUA_2G08260)-RELATED"/>
    <property type="match status" value="1"/>
</dbReference>
<evidence type="ECO:0000256" key="1">
    <source>
        <dbReference type="ARBA" id="ARBA00022630"/>
    </source>
</evidence>
<dbReference type="EMBL" id="BCTB01000005">
    <property type="protein sequence ID" value="GAT14229.1"/>
    <property type="molecule type" value="Genomic_DNA"/>
</dbReference>
<dbReference type="GO" id="GO:0010181">
    <property type="term" value="F:FMN binding"/>
    <property type="evidence" value="ECO:0007669"/>
    <property type="project" value="InterPro"/>
</dbReference>
<organism evidence="4 5">
    <name type="scientific">Mycolicibacterium thermoresistibile</name>
    <name type="common">Mycobacterium thermoresistibile</name>
    <dbReference type="NCBI Taxonomy" id="1797"/>
    <lineage>
        <taxon>Bacteria</taxon>
        <taxon>Bacillati</taxon>
        <taxon>Actinomycetota</taxon>
        <taxon>Actinomycetes</taxon>
        <taxon>Mycobacteriales</taxon>
        <taxon>Mycobacteriaceae</taxon>
        <taxon>Mycolicibacterium</taxon>
    </lineage>
</organism>
<name>A0A117ILU9_MYCTH</name>
<evidence type="ECO:0000313" key="5">
    <source>
        <dbReference type="Proteomes" id="UP000069654"/>
    </source>
</evidence>
<dbReference type="InterPro" id="IPR013785">
    <property type="entry name" value="Aldolase_TIM"/>
</dbReference>
<proteinExistence type="predicted"/>
<dbReference type="Gene3D" id="3.20.20.70">
    <property type="entry name" value="Aldolase class I"/>
    <property type="match status" value="1"/>
</dbReference>
<dbReference type="CDD" id="cd02803">
    <property type="entry name" value="OYE_like_FMN_family"/>
    <property type="match status" value="1"/>
</dbReference>
<dbReference type="OrthoDB" id="3169239at2"/>
<dbReference type="GO" id="GO:0016491">
    <property type="term" value="F:oxidoreductase activity"/>
    <property type="evidence" value="ECO:0007669"/>
    <property type="project" value="UniProtKB-KW"/>
</dbReference>
<evidence type="ECO:0000256" key="2">
    <source>
        <dbReference type="ARBA" id="ARBA00023002"/>
    </source>
</evidence>
<dbReference type="SUPFAM" id="SSF51395">
    <property type="entry name" value="FMN-linked oxidoreductases"/>
    <property type="match status" value="1"/>
</dbReference>
<dbReference type="Pfam" id="PF00724">
    <property type="entry name" value="Oxidored_FMN"/>
    <property type="match status" value="1"/>
</dbReference>
<dbReference type="AlphaFoldDB" id="A0A117ILU9"/>
<reference evidence="4 5" key="1">
    <citation type="journal article" date="2016" name="Genome Announc.">
        <title>Draft Genome Sequences of Five Rapidly Growing Mycobacterium Species, M. thermoresistibile, M. fortuitum subsp. acetamidolyticum, M. canariasense, M. brisbanense, and M. novocastrense.</title>
        <authorList>
            <person name="Katahira K."/>
            <person name="Ogura Y."/>
            <person name="Gotoh Y."/>
            <person name="Hayashi T."/>
        </authorList>
    </citation>
    <scope>NUCLEOTIDE SEQUENCE [LARGE SCALE GENOMIC DNA]</scope>
    <source>
        <strain evidence="4 5">JCM6362</strain>
    </source>
</reference>
<comment type="caution">
    <text evidence="4">The sequence shown here is derived from an EMBL/GenBank/DDBJ whole genome shotgun (WGS) entry which is preliminary data.</text>
</comment>
<reference evidence="5" key="2">
    <citation type="submission" date="2016-02" db="EMBL/GenBank/DDBJ databases">
        <title>Draft genome sequence of five rapidly growing Mycobacterium species.</title>
        <authorList>
            <person name="Katahira K."/>
            <person name="Gotou Y."/>
            <person name="Iida K."/>
            <person name="Ogura Y."/>
            <person name="Hayashi T."/>
        </authorList>
    </citation>
    <scope>NUCLEOTIDE SEQUENCE [LARGE SCALE GENOMIC DNA]</scope>
    <source>
        <strain evidence="5">JCM6362</strain>
    </source>
</reference>